<organism evidence="3 4">
    <name type="scientific">Candidatus Kaiserbacteria bacterium RIFCSPHIGHO2_02_FULL_50_50</name>
    <dbReference type="NCBI Taxonomy" id="1798492"/>
    <lineage>
        <taxon>Bacteria</taxon>
        <taxon>Candidatus Kaiseribacteriota</taxon>
    </lineage>
</organism>
<keyword evidence="2" id="KW-0812">Transmembrane</keyword>
<keyword evidence="2" id="KW-1133">Transmembrane helix</keyword>
<protein>
    <submittedName>
        <fullName evidence="3">Uncharacterized protein</fullName>
    </submittedName>
</protein>
<reference evidence="3 4" key="1">
    <citation type="journal article" date="2016" name="Nat. Commun.">
        <title>Thousands of microbial genomes shed light on interconnected biogeochemical processes in an aquifer system.</title>
        <authorList>
            <person name="Anantharaman K."/>
            <person name="Brown C.T."/>
            <person name="Hug L.A."/>
            <person name="Sharon I."/>
            <person name="Castelle C.J."/>
            <person name="Probst A.J."/>
            <person name="Thomas B.C."/>
            <person name="Singh A."/>
            <person name="Wilkins M.J."/>
            <person name="Karaoz U."/>
            <person name="Brodie E.L."/>
            <person name="Williams K.H."/>
            <person name="Hubbard S.S."/>
            <person name="Banfield J.F."/>
        </authorList>
    </citation>
    <scope>NUCLEOTIDE SEQUENCE [LARGE SCALE GENOMIC DNA]</scope>
</reference>
<comment type="caution">
    <text evidence="3">The sequence shown here is derived from an EMBL/GenBank/DDBJ whole genome shotgun (WGS) entry which is preliminary data.</text>
</comment>
<feature type="transmembrane region" description="Helical" evidence="2">
    <location>
        <begin position="45"/>
        <end position="66"/>
    </location>
</feature>
<keyword evidence="2" id="KW-0472">Membrane</keyword>
<dbReference type="AlphaFoldDB" id="A0A1F6DEU9"/>
<proteinExistence type="predicted"/>
<name>A0A1F6DEU9_9BACT</name>
<sequence length="91" mass="10475">MTHEREEDIQALHEELGELRKELAKNSSLVKKIYRHTAIANAMRFIWLAIIVGIPVVAYIFAGSFIETIANYINAQIQEILNAYLQQYLGR</sequence>
<gene>
    <name evidence="3" type="ORF">A3C89_03420</name>
</gene>
<accession>A0A1F6DEU9</accession>
<keyword evidence="1" id="KW-0175">Coiled coil</keyword>
<evidence type="ECO:0000313" key="3">
    <source>
        <dbReference type="EMBL" id="OGG59963.1"/>
    </source>
</evidence>
<dbReference type="Proteomes" id="UP000178794">
    <property type="component" value="Unassembled WGS sequence"/>
</dbReference>
<feature type="coiled-coil region" evidence="1">
    <location>
        <begin position="2"/>
        <end position="29"/>
    </location>
</feature>
<dbReference type="EMBL" id="MFLF01000012">
    <property type="protein sequence ID" value="OGG59963.1"/>
    <property type="molecule type" value="Genomic_DNA"/>
</dbReference>
<evidence type="ECO:0000256" key="1">
    <source>
        <dbReference type="SAM" id="Coils"/>
    </source>
</evidence>
<evidence type="ECO:0000256" key="2">
    <source>
        <dbReference type="SAM" id="Phobius"/>
    </source>
</evidence>
<evidence type="ECO:0000313" key="4">
    <source>
        <dbReference type="Proteomes" id="UP000178794"/>
    </source>
</evidence>